<feature type="compositionally biased region" description="Polar residues" evidence="1">
    <location>
        <begin position="1828"/>
        <end position="1837"/>
    </location>
</feature>
<feature type="domain" description="Bacterial Ig-like" evidence="2">
    <location>
        <begin position="196"/>
        <end position="273"/>
    </location>
</feature>
<feature type="compositionally biased region" description="Polar residues" evidence="1">
    <location>
        <begin position="1155"/>
        <end position="1164"/>
    </location>
</feature>
<feature type="region of interest" description="Disordered" evidence="1">
    <location>
        <begin position="1341"/>
        <end position="1364"/>
    </location>
</feature>
<dbReference type="NCBIfam" id="NF033510">
    <property type="entry name" value="Ca_tandemer"/>
    <property type="match status" value="25"/>
</dbReference>
<feature type="region of interest" description="Disordered" evidence="1">
    <location>
        <begin position="1425"/>
        <end position="1463"/>
    </location>
</feature>
<name>A0AAN1TUP1_9GAMM</name>
<feature type="region of interest" description="Disordered" evidence="1">
    <location>
        <begin position="1523"/>
        <end position="1565"/>
    </location>
</feature>
<feature type="region of interest" description="Disordered" evidence="1">
    <location>
        <begin position="660"/>
        <end position="698"/>
    </location>
</feature>
<evidence type="ECO:0000259" key="2">
    <source>
        <dbReference type="Pfam" id="PF19077"/>
    </source>
</evidence>
<feature type="region of interest" description="Disordered" evidence="1">
    <location>
        <begin position="1236"/>
        <end position="1274"/>
    </location>
</feature>
<feature type="region of interest" description="Disordered" evidence="1">
    <location>
        <begin position="2006"/>
        <end position="2040"/>
    </location>
</feature>
<feature type="domain" description="Bacterial Ig-like" evidence="2">
    <location>
        <begin position="1914"/>
        <end position="2001"/>
    </location>
</feature>
<feature type="region of interest" description="Disordered" evidence="1">
    <location>
        <begin position="1814"/>
        <end position="1852"/>
    </location>
</feature>
<feature type="region of interest" description="Disordered" evidence="1">
    <location>
        <begin position="1621"/>
        <end position="1661"/>
    </location>
</feature>
<feature type="domain" description="Bacterial Ig-like" evidence="2">
    <location>
        <begin position="473"/>
        <end position="561"/>
    </location>
</feature>
<feature type="region of interest" description="Disordered" evidence="1">
    <location>
        <begin position="283"/>
        <end position="308"/>
    </location>
</feature>
<dbReference type="NCBIfam" id="TIGR01965">
    <property type="entry name" value="VCBS_repeat"/>
    <property type="match status" value="4"/>
</dbReference>
<dbReference type="RefSeq" id="WP_107319311.1">
    <property type="nucleotide sequence ID" value="NZ_CP028349.1"/>
</dbReference>
<feature type="compositionally biased region" description="Polar residues" evidence="1">
    <location>
        <begin position="868"/>
        <end position="890"/>
    </location>
</feature>
<evidence type="ECO:0000256" key="1">
    <source>
        <dbReference type="SAM" id="MobiDB-lite"/>
    </source>
</evidence>
<dbReference type="Proteomes" id="UP000241538">
    <property type="component" value="Chromosome"/>
</dbReference>
<feature type="region of interest" description="Disordered" evidence="1">
    <location>
        <begin position="955"/>
        <end position="981"/>
    </location>
</feature>
<dbReference type="InterPro" id="IPR044016">
    <property type="entry name" value="Big_13"/>
</dbReference>
<feature type="compositionally biased region" description="Polar residues" evidence="1">
    <location>
        <begin position="963"/>
        <end position="972"/>
    </location>
</feature>
<feature type="domain" description="Bacterial Ig-like" evidence="2">
    <location>
        <begin position="1529"/>
        <end position="1617"/>
    </location>
</feature>
<feature type="domain" description="Bacterial Ig-like" evidence="2">
    <location>
        <begin position="282"/>
        <end position="369"/>
    </location>
</feature>
<accession>A0AAN1TUP1</accession>
<evidence type="ECO:0000313" key="3">
    <source>
        <dbReference type="EMBL" id="AVV36575.1"/>
    </source>
</evidence>
<dbReference type="InterPro" id="IPR013783">
    <property type="entry name" value="Ig-like_fold"/>
</dbReference>
<dbReference type="NCBIfam" id="NF045619">
    <property type="entry name" value="adhes_GNV_Cterm"/>
    <property type="match status" value="1"/>
</dbReference>
<feature type="domain" description="Bacterial Ig-like" evidence="2">
    <location>
        <begin position="2315"/>
        <end position="2395"/>
    </location>
</feature>
<feature type="domain" description="Bacterial Ig-like" evidence="2">
    <location>
        <begin position="1338"/>
        <end position="1425"/>
    </location>
</feature>
<feature type="domain" description="Bacterial Ig-like" evidence="2">
    <location>
        <begin position="2009"/>
        <end position="2096"/>
    </location>
</feature>
<feature type="domain" description="Bacterial Ig-like" evidence="2">
    <location>
        <begin position="377"/>
        <end position="465"/>
    </location>
</feature>
<feature type="domain" description="Bacterial Ig-like" evidence="2">
    <location>
        <begin position="1145"/>
        <end position="1233"/>
    </location>
</feature>
<feature type="compositionally biased region" description="Polar residues" evidence="1">
    <location>
        <begin position="195"/>
        <end position="205"/>
    </location>
</feature>
<feature type="domain" description="Bacterial Ig-like" evidence="2">
    <location>
        <begin position="1721"/>
        <end position="1809"/>
    </location>
</feature>
<feature type="region of interest" description="Disordered" evidence="1">
    <location>
        <begin position="1715"/>
        <end position="1754"/>
    </location>
</feature>
<feature type="region of interest" description="Disordered" evidence="1">
    <location>
        <begin position="564"/>
        <end position="597"/>
    </location>
</feature>
<feature type="compositionally biased region" description="Polar residues" evidence="1">
    <location>
        <begin position="771"/>
        <end position="780"/>
    </location>
</feature>
<feature type="compositionally biased region" description="Polar residues" evidence="1">
    <location>
        <begin position="675"/>
        <end position="685"/>
    </location>
</feature>
<feature type="compositionally biased region" description="Polar residues" evidence="1">
    <location>
        <begin position="1731"/>
        <end position="1741"/>
    </location>
</feature>
<reference evidence="3 4" key="1">
    <citation type="journal article" date="2018" name="Int J Genomics">
        <title>Comparative Genomics Analysis of Plasmid pPV989-94 from a Clinical Isolate of Pantoea vagans PV989.</title>
        <authorList>
            <person name="Xu L."/>
            <person name="Yin M."/>
            <person name="Zhu T."/>
            <person name="Lu J."/>
            <person name="Bao Q."/>
        </authorList>
    </citation>
    <scope>NUCLEOTIDE SEQUENCE [LARGE SCALE GENOMIC DNA]</scope>
    <source>
        <strain evidence="3 4">PV989</strain>
    </source>
</reference>
<feature type="compositionally biased region" description="Polar residues" evidence="1">
    <location>
        <begin position="387"/>
        <end position="397"/>
    </location>
</feature>
<feature type="compositionally biased region" description="Polar residues" evidence="1">
    <location>
        <begin position="579"/>
        <end position="588"/>
    </location>
</feature>
<feature type="domain" description="Bacterial Ig-like" evidence="2">
    <location>
        <begin position="665"/>
        <end position="753"/>
    </location>
</feature>
<feature type="region of interest" description="Disordered" evidence="1">
    <location>
        <begin position="468"/>
        <end position="499"/>
    </location>
</feature>
<protein>
    <recommendedName>
        <fullName evidence="2">Bacterial Ig-like domain-containing protein</fullName>
    </recommendedName>
</protein>
<feature type="region of interest" description="Disordered" evidence="1">
    <location>
        <begin position="181"/>
        <end position="223"/>
    </location>
</feature>
<feature type="compositionally biased region" description="Polar residues" evidence="1">
    <location>
        <begin position="2020"/>
        <end position="2029"/>
    </location>
</feature>
<dbReference type="InterPro" id="IPR010221">
    <property type="entry name" value="VCBS_dom"/>
</dbReference>
<organism evidence="3 4">
    <name type="scientific">Pantoea vagans</name>
    <dbReference type="NCBI Taxonomy" id="470934"/>
    <lineage>
        <taxon>Bacteria</taxon>
        <taxon>Pseudomonadati</taxon>
        <taxon>Pseudomonadota</taxon>
        <taxon>Gammaproteobacteria</taxon>
        <taxon>Enterobacterales</taxon>
        <taxon>Erwiniaceae</taxon>
        <taxon>Pantoea</taxon>
    </lineage>
</organism>
<feature type="compositionally biased region" description="Polar residues" evidence="1">
    <location>
        <begin position="1443"/>
        <end position="1453"/>
    </location>
</feature>
<dbReference type="Gene3D" id="2.60.40.10">
    <property type="entry name" value="Immunoglobulins"/>
    <property type="match status" value="26"/>
</dbReference>
<feature type="region of interest" description="Disordered" evidence="1">
    <location>
        <begin position="849"/>
        <end position="890"/>
    </location>
</feature>
<feature type="compositionally biased region" description="Polar residues" evidence="1">
    <location>
        <begin position="1251"/>
        <end position="1261"/>
    </location>
</feature>
<feature type="domain" description="Bacterial Ig-like" evidence="2">
    <location>
        <begin position="954"/>
        <end position="1041"/>
    </location>
</feature>
<feature type="region of interest" description="Disordered" evidence="1">
    <location>
        <begin position="1048"/>
        <end position="1077"/>
    </location>
</feature>
<feature type="domain" description="Bacterial Ig-like" evidence="2">
    <location>
        <begin position="2098"/>
        <end position="2192"/>
    </location>
</feature>
<dbReference type="InterPro" id="IPR055014">
    <property type="entry name" value="BapA_Bap-like_C"/>
</dbReference>
<feature type="compositionally biased region" description="Polar residues" evidence="1">
    <location>
        <begin position="1347"/>
        <end position="1357"/>
    </location>
</feature>
<proteinExistence type="predicted"/>
<feature type="region of interest" description="Disordered" evidence="1">
    <location>
        <begin position="757"/>
        <end position="787"/>
    </location>
</feature>
<feature type="compositionally biased region" description="Polar residues" evidence="1">
    <location>
        <begin position="1059"/>
        <end position="1068"/>
    </location>
</feature>
<dbReference type="EMBL" id="CP028349">
    <property type="protein sequence ID" value="AVV36575.1"/>
    <property type="molecule type" value="Genomic_DNA"/>
</dbReference>
<feature type="region of interest" description="Disordered" evidence="1">
    <location>
        <begin position="372"/>
        <end position="410"/>
    </location>
</feature>
<dbReference type="Pfam" id="PF19077">
    <property type="entry name" value="Big_13"/>
    <property type="match status" value="25"/>
</dbReference>
<feature type="domain" description="Bacterial Ig-like" evidence="2">
    <location>
        <begin position="857"/>
        <end position="945"/>
    </location>
</feature>
<feature type="domain" description="Bacterial Ig-like" evidence="2">
    <location>
        <begin position="1241"/>
        <end position="1329"/>
    </location>
</feature>
<feature type="domain" description="Bacterial Ig-like" evidence="2">
    <location>
        <begin position="2206"/>
        <end position="2292"/>
    </location>
</feature>
<feature type="domain" description="Bacterial Ig-like" evidence="2">
    <location>
        <begin position="1817"/>
        <end position="1905"/>
    </location>
</feature>
<sequence>MKIQLIIKNTQGNVIAKHALQPGKSLALESMPQAASYEVHSVDGRPPQKIIASKANGQMKFKLVDNVTGEQYDIVLQNVSAEEMPVMTASGSDGVIYAYDYDATNSVYELVSTSTDPLIADNVYVAGGVLGGLAALIGVAAASNSGGSGGSRNNNSVAANEDNAAATGEDNSAASVIPATTPSLVDDAGNPVTGGATTSDSTPTLSGGGMEPGSTVTVSDGDTDLGTATVDADGNWTFTPDAPLGDGEHALVVDGTDANGNASSSTVDVIIDTSETVPGMTDDAGNPVADGSNTSDSTPTIGGGGMQPGSTVTVSDGDAEIGTATVDADGNWTFTPDAPLDDGEHALVVDGTDANGNAVNDTVNVTVDTSATVPGLTDDAGNPVADGSSTSDSTPTINGGGMEPGSTVTVSDGDTELGTATVDADGSWTFTPDAPLDDGEHALVIDGTDANGNAVNDTVNVTVDTSATAPGLTDDAGNPVADGATTSDSTPTIGGDGMQPGSTVTVSDGNSELGTATVGEDGSWTFTPDAPLADGEHALVVDGTDANGNASSSTVDVIIDTSETVPGMTDDAGNPVADGSTTSDSTPTIGGGGMQPGSTVTVSDGDAEIGTATVDADGNWTFTPDAPLDDGEHALVVDGTDANGNAVNDTVNVTVDTSATVPGLTDDAGNPVADGSSTSDSTPTINGGGMEPGSTVTVSDGDTDLGTATVDADGNWTFTPDTPLADGEHALVVDGTDANGNVMNDTVNVNVDTSATAPGLTDDAGNAVADGSTTSDSTPTIGGGGMQPGSTVTVSDGDSELGTATVDADGSWTFTPDAPLDDGEHALVIDGTDADGNAVNDTVNVNVDTSATAPGLTDDAGNPVADGSATSDSTPTIGGSGMQPGSTVTVSDGDAEIGTATVDADGNWTFTPDAPLGDGEHALVVDGTDANGNASSSTVDVIIDTSETVPGMTDDAGNPVADGSNTSDSTPTIGGGGMQPGSTVTVSDGDAEIGTATVGADGSWTFTPDAPLDDGEHALVIDGTDANGNAVNDTVNITVDTSATAPGLTDDAGNAVADGSSTSDSTPTIGGGGMQPGSTVTVSDGDTELGTATVDADGNWTFTPDTALADGEHGLVVDGTDANGNAVNDTVNITVDTSATVPGLTDDAGNPVADGSTTSDSTPTIGGDGMQPGSTVTVSDGDAEIGTATVDADGNWTFTPDAPLDDGEHALVVDGTDANGNAVNDTVNVTVDTSATVPGLTDDAGNPVADGSSTSDSTPTINGGGMEPGSTVTVSDGDTDLGTATVDADGSWTFTPDAPLDDGEHALVIDGTDANGNAVNDTVNITVDTSETVPGMTDDAGNPVADGSSTSDSTPTINGGGMEPGSTVVISDGDAEIGTATVDADGSWTFTPETPLDDGEHALVIDGTDANGNAVNDTVNVNVDTSATAPGLTDDAGNPVADGSTTSDSTPTISGGGMQPGSTVTVSDGDTELGTATVDADGSWSFTPDAPLDDGEHALVIDGTDADGNAVNDTVNVTVDTSATAPGLTDDAGNPVADGAPTSDSTPTLSGGGMEPGSTVTVSDGDTELGTATVGEDGNWTFTPDSALADGEHALVIDGTDANGNVMNDTVNVTVDTSATVPGLTDDAGNPVADGAPTSDSTPTLSGSGMQPGSTVTVSDGDTEIGTATVGEDGNWTFTPDAPLDNGEHALVIDGTDADGNAVNDTVNVNVDTSATVPGLTDDAGNPVADGSSTSDSTPTINGGGMQPGSTVTVSDGDTELGTATVGEDGSWSFTPNAPLADGEHALVIDGTDANGNAVNDTVNVNIDTSATVPGLTDDAGNPVADGATTSDSTPTLSGGGMEPGSTVTVSDTDTELGTATVGEDGNWTFTPDSALADGEHALVIDGTDANGNAVNDTVNITVDTSATVPGMTDDAGNPVADGSITSDSTPTLSGGGMQPGSTVTVSDGDAEIGTATVDADGNWTFTPDAPLADGEHALVVDGTDANGNVMNGTVNVTVDTSATVPGLTDDAGNPIADGATTSDSTPTLSGGGMQPGSTVTVSDGDAELGTATVDADGNWTFTPDTALADGEQTLVVDGTDANGNHVNDTINVVVQTAPSMEIVDDNGTAILDGDTISDSTPTFNGKNFEPGTTIVIADGDTTLTTVTVGADGNWTFTPTAGLIDGAHAIEVTVTDPQGVSASGVFNVTVDTTPPEGVDISTVTMVDNDGATITAAGITADNTPTFSGTALEPGATVIIRDGETVLGETTVSEDGSWSFTPSTSLDDGEHQFTFEVTDAVGNSSGVSEALDLSISATKGINTGVVVTDDAGNVIVNGEAINDSTPTFSGQDQTPGVTVTIADGETVLGSIVVAEDGSWSFTPDTALADGNHALIVTVTDAEGNTRTDTVNVVVDTVAPEIIDLAAVVVSDDASNALAAGSAISDTTPTFSASGLEAGTTVIVRDNDVVLGEAQVADDGSWSFTPSEALTDGDHSFTFEAVDAAGNSSGESEAVSYVVDSVAPEGVDITNVIITDEVGAAIDTAEIQSDSKLTFSGSDLEPGTTVTMYDKGQVVGETTVAEDGSWTFTATDGLYDGSHEVTFTVTDAAGNSSDPSGTLDLNVQAITLTASDNVSSGAAVGFTYPVDVSEDLGTILQDGGLIAFNNKIVSDPIVVADGTIIDLDVTATSSAFVNVASNSTLVLQKYDSSTSTWVTVSEENSGNLFGMFGLGASTSTITLTGLTAGQYQLVYTTSGINVGVSFNLDASKTVYTLAEQGTPTDYTTATGNVITDVDSVYGADGIPHSAYTSVSAASVTNSDGTVTSVTLDATTKTATLVGQYGTLVINADGSYVYTPISSMDSIGKVDSFTYTITDSATGLSSSAQIHVQIGTTNEALDLSWDATDPSATAVTDIASSNEANASVTVTYESSSATNTDVKLVAGGTENYSSTFTLAGNDDLVTGSLTLTTEWGLFGNNFDSPLNITYAVQMQNSDGTWTTVKTQTAVVAAGQHNEEVIQNLEMSSLLDGLGEGTYRVAISTTGATNVVKLDMSVQTVSPTEYVITANEVATGNVLTDEGTDGAVDKLSSIYTRMYAKAGDSTSDVTVDDSYTWVTESGVSIAGQYGTLVIYNNGAYTYTPATTTLPAGSEDVFTYALKGANGEVVNATVTIHLGVEVNGSNGGALVFHGTEVNDVFDVYDTSFASVDGAAGDDTLAWHGNGQLVLSDVAAKVSNIESIMLTSTTSSDNLVLDAQSVEDVTSESNALYIKGIAGDSVTLEGTWINSGTVIVDSIPYTHYTSTTAAGTLVDIYVQQGVNLSSATYTDSQNGTEYTVTAAQDVTGTASDDIFNVSDTNFTHIDGGEGLDTLVWSGTGTLTLSDLQSKISNIEEIELVNDSAVNNLVVTAQNVADITDADNTLFVKGAITDTLTLSGSWTLSGSEVVNNVDYVHYVGTTADGQTVNLYVDRDMKLSSTETASENNAADVTGDVALLSDSVAQSTTMNTATSSFTSESFTVNSISDLQEINVSVTGASINASNTVSVNWSLQVYNEQTLRWDNVTTGTQAITSGSPLNVSLAGQNAGTYRIVVDSTQSGHPGFLWSTSYDALTVKVAVNIVSTTDYKVSTSSSVNGSVFTSDSTSDSSLVVTSITAGIVTGAASYTLVAAAGTTIAGTYGTLTIKNDGSYSYTLNSDSVIKLTGSEDSFTYVLADGSTKNLVITLGVSVDGSEGGALIFAGTVGDDSFTVHDTQFTSVDGKSGQDTLVWNGTGELNVSEIADKVNNIEIIDLQDNAQATALLIGADDIEKITDASNVLYVRGGSNDSLSLQGVWTVNGVETLNNITYTLYTSTALDGTAIKLYVQQGLQFNEVTEHLAGSIEDVSADLTVVSVSQNGETTAITDDAVSVKGAYGTLVIDEAGHYSYVVDDAYAHSGNTDTFTYALSDGSNASLSFNLGVDVDGSAGGEITFTGTCGGDVFEVYDTDFTSINGAEGNDTLAWHGTGTLNLSDISARVNNIETIDLMTDAGKDNLVVSAESLLKVTDNDNTLYVRGENGDTVTLNGNWEQADGIVANGVNYNHYTSSAADGSVVQLYIEDDITIG</sequence>
<feature type="domain" description="Bacterial Ig-like" evidence="2">
    <location>
        <begin position="2409"/>
        <end position="2498"/>
    </location>
</feature>
<feature type="domain" description="Bacterial Ig-like" evidence="2">
    <location>
        <begin position="2522"/>
        <end position="2595"/>
    </location>
</feature>
<gene>
    <name evidence="3" type="ORF">C9381_04930</name>
</gene>
<evidence type="ECO:0000313" key="4">
    <source>
        <dbReference type="Proteomes" id="UP000241538"/>
    </source>
</evidence>
<feature type="domain" description="Bacterial Ig-like" evidence="2">
    <location>
        <begin position="569"/>
        <end position="657"/>
    </location>
</feature>
<feature type="domain" description="Bacterial Ig-like" evidence="2">
    <location>
        <begin position="761"/>
        <end position="849"/>
    </location>
</feature>
<feature type="region of interest" description="Disordered" evidence="1">
    <location>
        <begin position="1142"/>
        <end position="1172"/>
    </location>
</feature>
<feature type="domain" description="Bacterial Ig-like" evidence="2">
    <location>
        <begin position="1433"/>
        <end position="1521"/>
    </location>
</feature>
<feature type="compositionally biased region" description="Polar residues" evidence="1">
    <location>
        <begin position="1638"/>
        <end position="1660"/>
    </location>
</feature>
<feature type="compositionally biased region" description="Polar residues" evidence="1">
    <location>
        <begin position="291"/>
        <end position="300"/>
    </location>
</feature>
<feature type="domain" description="Bacterial Ig-like" evidence="2">
    <location>
        <begin position="1625"/>
        <end position="1713"/>
    </location>
</feature>
<feature type="domain" description="Bacterial Ig-like" evidence="2">
    <location>
        <begin position="1049"/>
        <end position="1137"/>
    </location>
</feature>